<accession>A0A521AWG4</accession>
<organism evidence="8 9">
    <name type="scientific">Halorubrum cibi</name>
    <dbReference type="NCBI Taxonomy" id="413815"/>
    <lineage>
        <taxon>Archaea</taxon>
        <taxon>Methanobacteriati</taxon>
        <taxon>Methanobacteriota</taxon>
        <taxon>Stenosarchaea group</taxon>
        <taxon>Halobacteria</taxon>
        <taxon>Halobacteriales</taxon>
        <taxon>Haloferacaceae</taxon>
        <taxon>Halorubrum</taxon>
    </lineage>
</organism>
<dbReference type="PROSITE" id="PS50893">
    <property type="entry name" value="ABC_TRANSPORTER_2"/>
    <property type="match status" value="1"/>
</dbReference>
<keyword evidence="3" id="KW-1003">Cell membrane</keyword>
<dbReference type="PANTHER" id="PTHR43297">
    <property type="entry name" value="OLIGOPEPTIDE TRANSPORT ATP-BINDING PROTEIN APPD"/>
    <property type="match status" value="1"/>
</dbReference>
<dbReference type="InterPro" id="IPR013563">
    <property type="entry name" value="Oligopep_ABC_C"/>
</dbReference>
<dbReference type="InterPro" id="IPR003439">
    <property type="entry name" value="ABC_transporter-like_ATP-bd"/>
</dbReference>
<evidence type="ECO:0000256" key="6">
    <source>
        <dbReference type="ARBA" id="ARBA00023136"/>
    </source>
</evidence>
<gene>
    <name evidence="8" type="ORF">SAMN06264867_101419</name>
</gene>
<dbReference type="NCBIfam" id="TIGR01727">
    <property type="entry name" value="oligo_HPY"/>
    <property type="match status" value="1"/>
</dbReference>
<dbReference type="SUPFAM" id="SSF52540">
    <property type="entry name" value="P-loop containing nucleoside triphosphate hydrolases"/>
    <property type="match status" value="1"/>
</dbReference>
<dbReference type="PROSITE" id="PS00211">
    <property type="entry name" value="ABC_TRANSPORTER_1"/>
    <property type="match status" value="1"/>
</dbReference>
<dbReference type="OrthoDB" id="18209at2157"/>
<keyword evidence="2" id="KW-0813">Transport</keyword>
<dbReference type="Proteomes" id="UP000319712">
    <property type="component" value="Unassembled WGS sequence"/>
</dbReference>
<evidence type="ECO:0000256" key="4">
    <source>
        <dbReference type="ARBA" id="ARBA00022741"/>
    </source>
</evidence>
<dbReference type="GO" id="GO:0005524">
    <property type="term" value="F:ATP binding"/>
    <property type="evidence" value="ECO:0007669"/>
    <property type="project" value="UniProtKB-KW"/>
</dbReference>
<keyword evidence="5 8" id="KW-0067">ATP-binding</keyword>
<evidence type="ECO:0000256" key="1">
    <source>
        <dbReference type="ARBA" id="ARBA00004202"/>
    </source>
</evidence>
<dbReference type="InterPro" id="IPR027417">
    <property type="entry name" value="P-loop_NTPase"/>
</dbReference>
<evidence type="ECO:0000256" key="5">
    <source>
        <dbReference type="ARBA" id="ARBA00022840"/>
    </source>
</evidence>
<proteinExistence type="predicted"/>
<evidence type="ECO:0000313" key="9">
    <source>
        <dbReference type="Proteomes" id="UP000319712"/>
    </source>
</evidence>
<dbReference type="InterPro" id="IPR017871">
    <property type="entry name" value="ABC_transporter-like_CS"/>
</dbReference>
<reference evidence="8 9" key="1">
    <citation type="submission" date="2017-05" db="EMBL/GenBank/DDBJ databases">
        <authorList>
            <person name="Varghese N."/>
            <person name="Submissions S."/>
        </authorList>
    </citation>
    <scope>NUCLEOTIDE SEQUENCE [LARGE SCALE GENOMIC DNA]</scope>
    <source>
        <strain evidence="8 9">DSM 19504</strain>
    </source>
</reference>
<dbReference type="InterPro" id="IPR050388">
    <property type="entry name" value="ABC_Ni/Peptide_Import"/>
</dbReference>
<dbReference type="AlphaFoldDB" id="A0A521AWG4"/>
<comment type="subcellular location">
    <subcellularLocation>
        <location evidence="1">Cell membrane</location>
        <topology evidence="1">Peripheral membrane protein</topology>
    </subcellularLocation>
</comment>
<dbReference type="Gene3D" id="3.40.50.300">
    <property type="entry name" value="P-loop containing nucleotide triphosphate hydrolases"/>
    <property type="match status" value="1"/>
</dbReference>
<feature type="domain" description="ABC transporter" evidence="7">
    <location>
        <begin position="5"/>
        <end position="255"/>
    </location>
</feature>
<name>A0A521AWG4_9EURY</name>
<dbReference type="EMBL" id="FXTD01000001">
    <property type="protein sequence ID" value="SMO39192.1"/>
    <property type="molecule type" value="Genomic_DNA"/>
</dbReference>
<dbReference type="RefSeq" id="WP_142985334.1">
    <property type="nucleotide sequence ID" value="NZ_FXTD01000001.1"/>
</dbReference>
<dbReference type="FunFam" id="3.40.50.300:FF:000016">
    <property type="entry name" value="Oligopeptide ABC transporter ATP-binding component"/>
    <property type="match status" value="1"/>
</dbReference>
<dbReference type="PANTHER" id="PTHR43297:SF2">
    <property type="entry name" value="DIPEPTIDE TRANSPORT ATP-BINDING PROTEIN DPPD"/>
    <property type="match status" value="1"/>
</dbReference>
<dbReference type="CDD" id="cd03257">
    <property type="entry name" value="ABC_NikE_OppD_transporters"/>
    <property type="match status" value="1"/>
</dbReference>
<evidence type="ECO:0000313" key="8">
    <source>
        <dbReference type="EMBL" id="SMO39192.1"/>
    </source>
</evidence>
<sequence>MTALLEVEDLTARFDTDEGIVTAVDGLSYRVEAGETFGVVGESGAGKSVAARAVLGLIDDPGRIERGEVRFKGEDLLSMDESELRSVRGDRIALVFQDARAALNPVYTVGEQIAETVEHHLECDPEVARDRTIRLLDRVGIPDADARYSDYPHELSGGMCQRATIAMALSCEPDLIVADEPTSALDVTVEARILDLLADLTDEFGVAVQLVSHDLGVIAGTCDRAMVMYAGEAVETAAIEELYYDPKHPYTAGLMSAIPRVGDGRDRLPTIPGTTPDPIDVPSGCRFHPRCPFAEEACTRRNPSLVDPETGEPATIGTDRAAACLEYTDGLEGGLDYSVEIDGATGEHAERGGDCDG</sequence>
<protein>
    <submittedName>
        <fullName evidence="8">Peptide/nickel transport system ATP-binding protein</fullName>
    </submittedName>
</protein>
<evidence type="ECO:0000256" key="2">
    <source>
        <dbReference type="ARBA" id="ARBA00022448"/>
    </source>
</evidence>
<dbReference type="SMART" id="SM00382">
    <property type="entry name" value="AAA"/>
    <property type="match status" value="1"/>
</dbReference>
<dbReference type="InterPro" id="IPR003593">
    <property type="entry name" value="AAA+_ATPase"/>
</dbReference>
<evidence type="ECO:0000259" key="7">
    <source>
        <dbReference type="PROSITE" id="PS50893"/>
    </source>
</evidence>
<keyword evidence="4" id="KW-0547">Nucleotide-binding</keyword>
<evidence type="ECO:0000256" key="3">
    <source>
        <dbReference type="ARBA" id="ARBA00022475"/>
    </source>
</evidence>
<keyword evidence="9" id="KW-1185">Reference proteome</keyword>
<dbReference type="GO" id="GO:0015833">
    <property type="term" value="P:peptide transport"/>
    <property type="evidence" value="ECO:0007669"/>
    <property type="project" value="InterPro"/>
</dbReference>
<dbReference type="Pfam" id="PF08352">
    <property type="entry name" value="oligo_HPY"/>
    <property type="match status" value="1"/>
</dbReference>
<dbReference type="GO" id="GO:0016887">
    <property type="term" value="F:ATP hydrolysis activity"/>
    <property type="evidence" value="ECO:0007669"/>
    <property type="project" value="InterPro"/>
</dbReference>
<keyword evidence="6" id="KW-0472">Membrane</keyword>
<dbReference type="Pfam" id="PF00005">
    <property type="entry name" value="ABC_tran"/>
    <property type="match status" value="1"/>
</dbReference>
<dbReference type="GO" id="GO:0005886">
    <property type="term" value="C:plasma membrane"/>
    <property type="evidence" value="ECO:0007669"/>
    <property type="project" value="UniProtKB-SubCell"/>
</dbReference>